<organism evidence="2 3">
    <name type="scientific">Pelobates cultripes</name>
    <name type="common">Western spadefoot toad</name>
    <dbReference type="NCBI Taxonomy" id="61616"/>
    <lineage>
        <taxon>Eukaryota</taxon>
        <taxon>Metazoa</taxon>
        <taxon>Chordata</taxon>
        <taxon>Craniata</taxon>
        <taxon>Vertebrata</taxon>
        <taxon>Euteleostomi</taxon>
        <taxon>Amphibia</taxon>
        <taxon>Batrachia</taxon>
        <taxon>Anura</taxon>
        <taxon>Pelobatoidea</taxon>
        <taxon>Pelobatidae</taxon>
        <taxon>Pelobates</taxon>
    </lineage>
</organism>
<evidence type="ECO:0000256" key="1">
    <source>
        <dbReference type="SAM" id="MobiDB-lite"/>
    </source>
</evidence>
<dbReference type="EMBL" id="OW240919">
    <property type="protein sequence ID" value="CAH2312896.1"/>
    <property type="molecule type" value="Genomic_DNA"/>
</dbReference>
<sequence>MSEHQDPAISAELRDWLFATIAESIPKPLAAYHEQSTTEVHPSTRQPSDSEDSHLSDQESAPRKRPWKGNSATAGKGKAPAKIFKHSQTFTMQNPSDPLEGSTSRLAGHILNDYDTTYSDEDPTVNMPQDSSTSEFIKETFHVQDAKVEQPLQATGPDPQIIGPLDPQDPTTDSSSAPEALFEDVALHPCADALLQQETNGLLGNGEKNPAGRCFVRPKTAYTCN</sequence>
<feature type="compositionally biased region" description="Polar residues" evidence="1">
    <location>
        <begin position="34"/>
        <end position="47"/>
    </location>
</feature>
<dbReference type="AlphaFoldDB" id="A0AAD1WLC6"/>
<accession>A0AAD1WLC6</accession>
<feature type="region of interest" description="Disordered" evidence="1">
    <location>
        <begin position="144"/>
        <end position="178"/>
    </location>
</feature>
<evidence type="ECO:0000313" key="3">
    <source>
        <dbReference type="Proteomes" id="UP001295444"/>
    </source>
</evidence>
<keyword evidence="3" id="KW-1185">Reference proteome</keyword>
<protein>
    <submittedName>
        <fullName evidence="2">Uncharacterized protein</fullName>
    </submittedName>
</protein>
<feature type="region of interest" description="Disordered" evidence="1">
    <location>
        <begin position="29"/>
        <end position="83"/>
    </location>
</feature>
<evidence type="ECO:0000313" key="2">
    <source>
        <dbReference type="EMBL" id="CAH2312896.1"/>
    </source>
</evidence>
<proteinExistence type="predicted"/>
<reference evidence="2" key="1">
    <citation type="submission" date="2022-03" db="EMBL/GenBank/DDBJ databases">
        <authorList>
            <person name="Alioto T."/>
            <person name="Alioto T."/>
            <person name="Gomez Garrido J."/>
        </authorList>
    </citation>
    <scope>NUCLEOTIDE SEQUENCE</scope>
</reference>
<gene>
    <name evidence="2" type="ORF">PECUL_23A037008</name>
</gene>
<feature type="compositionally biased region" description="Basic and acidic residues" evidence="1">
    <location>
        <begin position="51"/>
        <end position="62"/>
    </location>
</feature>
<dbReference type="Proteomes" id="UP001295444">
    <property type="component" value="Chromosome 08"/>
</dbReference>
<name>A0AAD1WLC6_PELCU</name>